<dbReference type="EMBL" id="RSCE01000015">
    <property type="protein sequence ID" value="RSH77577.1"/>
    <property type="molecule type" value="Genomic_DNA"/>
</dbReference>
<dbReference type="AlphaFoldDB" id="A0A427XFN1"/>
<proteinExistence type="predicted"/>
<dbReference type="RefSeq" id="XP_028472724.1">
    <property type="nucleotide sequence ID" value="XM_028618836.1"/>
</dbReference>
<keyword evidence="2" id="KW-1185">Reference proteome</keyword>
<sequence>MAKHLVVSRAGGGISIAVVQGFSGLQPPLPLFCVPTVGHINPSTARLLAYAQVIDMVGRVDDAVVADLVAAATRLNILRVRANVLGTLVAAARTVVLWHDAYAEPSTTATTTTAAAAYSSTPITKEVVNVPVGSVMDALMVCSVRLRNTRAEEVVFHFRKWGSKLRHHDTKTLLRDGLAIKVAPHKGQYRRVTVVGLESDDKTSPYALEWEDEMDADKEERTGSDDLDQVVAAGRRRLRFMCCNQYRAQVGADQYCLETFSTTHPSTITLSRHDVEEPRVATDKP</sequence>
<evidence type="ECO:0000313" key="2">
    <source>
        <dbReference type="Proteomes" id="UP000279236"/>
    </source>
</evidence>
<accession>A0A427XFN1</accession>
<dbReference type="Proteomes" id="UP000279236">
    <property type="component" value="Unassembled WGS sequence"/>
</dbReference>
<organism evidence="1 2">
    <name type="scientific">Apiotrichum porosum</name>
    <dbReference type="NCBI Taxonomy" id="105984"/>
    <lineage>
        <taxon>Eukaryota</taxon>
        <taxon>Fungi</taxon>
        <taxon>Dikarya</taxon>
        <taxon>Basidiomycota</taxon>
        <taxon>Agaricomycotina</taxon>
        <taxon>Tremellomycetes</taxon>
        <taxon>Trichosporonales</taxon>
        <taxon>Trichosporonaceae</taxon>
        <taxon>Apiotrichum</taxon>
    </lineage>
</organism>
<dbReference type="GeneID" id="39587680"/>
<reference evidence="1 2" key="1">
    <citation type="submission" date="2018-11" db="EMBL/GenBank/DDBJ databases">
        <title>Genome sequence of Apiotrichum porosum DSM 27194.</title>
        <authorList>
            <person name="Aliyu H."/>
            <person name="Gorte O."/>
            <person name="Ochsenreither K."/>
        </authorList>
    </citation>
    <scope>NUCLEOTIDE SEQUENCE [LARGE SCALE GENOMIC DNA]</scope>
    <source>
        <strain evidence="1 2">DSM 27194</strain>
    </source>
</reference>
<name>A0A427XFN1_9TREE</name>
<gene>
    <name evidence="1" type="ORF">EHS24_003137</name>
</gene>
<comment type="caution">
    <text evidence="1">The sequence shown here is derived from an EMBL/GenBank/DDBJ whole genome shotgun (WGS) entry which is preliminary data.</text>
</comment>
<protein>
    <submittedName>
        <fullName evidence="1">Uncharacterized protein</fullName>
    </submittedName>
</protein>
<evidence type="ECO:0000313" key="1">
    <source>
        <dbReference type="EMBL" id="RSH77577.1"/>
    </source>
</evidence>